<dbReference type="SUPFAM" id="SSF55961">
    <property type="entry name" value="Bet v1-like"/>
    <property type="match status" value="1"/>
</dbReference>
<keyword evidence="1" id="KW-0812">Transmembrane</keyword>
<comment type="caution">
    <text evidence="2">The sequence shown here is derived from an EMBL/GenBank/DDBJ whole genome shotgun (WGS) entry which is preliminary data.</text>
</comment>
<dbReference type="Gene3D" id="3.30.530.20">
    <property type="match status" value="1"/>
</dbReference>
<dbReference type="InterPro" id="IPR019587">
    <property type="entry name" value="Polyketide_cyclase/dehydratase"/>
</dbReference>
<reference evidence="2 3" key="1">
    <citation type="submission" date="2018-11" db="EMBL/GenBank/DDBJ databases">
        <authorList>
            <person name="Ye M.-Q."/>
            <person name="Du Z.-J."/>
        </authorList>
    </citation>
    <scope>NUCLEOTIDE SEQUENCE [LARGE SCALE GENOMIC DNA]</scope>
    <source>
        <strain evidence="2 3">U0105</strain>
    </source>
</reference>
<dbReference type="InterPro" id="IPR023393">
    <property type="entry name" value="START-like_dom_sf"/>
</dbReference>
<dbReference type="Proteomes" id="UP000275281">
    <property type="component" value="Unassembled WGS sequence"/>
</dbReference>
<organism evidence="2 3">
    <name type="scientific">Alteromonas sediminis</name>
    <dbReference type="NCBI Taxonomy" id="2259342"/>
    <lineage>
        <taxon>Bacteria</taxon>
        <taxon>Pseudomonadati</taxon>
        <taxon>Pseudomonadota</taxon>
        <taxon>Gammaproteobacteria</taxon>
        <taxon>Alteromonadales</taxon>
        <taxon>Alteromonadaceae</taxon>
        <taxon>Alteromonas/Salinimonas group</taxon>
        <taxon>Alteromonas</taxon>
    </lineage>
</organism>
<keyword evidence="1" id="KW-1133">Transmembrane helix</keyword>
<sequence length="180" mass="20216">MTVLKNTLLVVLGGIATLLLVGLLLPSEYKVTRSIVVDAAAADVYEQVVDLKKWQSWGVWFKRDPNMQVTYSGPEKAIGMKSVWQSETQGNGEMEITDLHFNKEVVYDLYFPDMDMRSEGRVTITETDTGVTVEWSDKGDVGSNPINRYFVLFIDSMLGPDFEDGLNNLKTIVENPVAMR</sequence>
<protein>
    <submittedName>
        <fullName evidence="2">Polyketide cyclase</fullName>
    </submittedName>
</protein>
<evidence type="ECO:0000313" key="2">
    <source>
        <dbReference type="EMBL" id="RPJ67268.1"/>
    </source>
</evidence>
<dbReference type="RefSeq" id="WP_124027171.1">
    <property type="nucleotide sequence ID" value="NZ_JBHRSN010000015.1"/>
</dbReference>
<gene>
    <name evidence="2" type="ORF">DRW07_06960</name>
</gene>
<proteinExistence type="predicted"/>
<evidence type="ECO:0000313" key="3">
    <source>
        <dbReference type="Proteomes" id="UP000275281"/>
    </source>
</evidence>
<dbReference type="EMBL" id="RPOK01000002">
    <property type="protein sequence ID" value="RPJ67268.1"/>
    <property type="molecule type" value="Genomic_DNA"/>
</dbReference>
<dbReference type="Pfam" id="PF10604">
    <property type="entry name" value="Polyketide_cyc2"/>
    <property type="match status" value="1"/>
</dbReference>
<dbReference type="AlphaFoldDB" id="A0A3N5ZBZ2"/>
<name>A0A3N5ZBZ2_9ALTE</name>
<feature type="transmembrane region" description="Helical" evidence="1">
    <location>
        <begin position="6"/>
        <end position="25"/>
    </location>
</feature>
<dbReference type="OrthoDB" id="9807923at2"/>
<dbReference type="CDD" id="cd07818">
    <property type="entry name" value="SRPBCC_1"/>
    <property type="match status" value="1"/>
</dbReference>
<keyword evidence="1" id="KW-0472">Membrane</keyword>
<evidence type="ECO:0000256" key="1">
    <source>
        <dbReference type="SAM" id="Phobius"/>
    </source>
</evidence>
<accession>A0A3N5ZBZ2</accession>
<keyword evidence="3" id="KW-1185">Reference proteome</keyword>